<dbReference type="PANTHER" id="PTHR33991:SF1">
    <property type="entry name" value="DNA REPAIR PROTEIN RECO"/>
    <property type="match status" value="1"/>
</dbReference>
<evidence type="ECO:0000256" key="2">
    <source>
        <dbReference type="ARBA" id="ARBA00007452"/>
    </source>
</evidence>
<proteinExistence type="inferred from homology"/>
<evidence type="ECO:0000256" key="1">
    <source>
        <dbReference type="ARBA" id="ARBA00003065"/>
    </source>
</evidence>
<organism evidence="10 11">
    <name type="scientific">Alteromonas marina</name>
    <dbReference type="NCBI Taxonomy" id="203795"/>
    <lineage>
        <taxon>Bacteria</taxon>
        <taxon>Pseudomonadati</taxon>
        <taxon>Pseudomonadota</taxon>
        <taxon>Gammaproteobacteria</taxon>
        <taxon>Alteromonadales</taxon>
        <taxon>Alteromonadaceae</taxon>
        <taxon>Alteromonas/Salinimonas group</taxon>
        <taxon>Alteromonas</taxon>
    </lineage>
</organism>
<dbReference type="OrthoDB" id="9804792at2"/>
<dbReference type="InterPro" id="IPR042242">
    <property type="entry name" value="RecO_C"/>
</dbReference>
<comment type="function">
    <text evidence="1 8">Involved in DNA repair and RecF pathway recombination.</text>
</comment>
<dbReference type="GO" id="GO:0006302">
    <property type="term" value="P:double-strand break repair"/>
    <property type="evidence" value="ECO:0007669"/>
    <property type="project" value="TreeGrafter"/>
</dbReference>
<keyword evidence="4 8" id="KW-0227">DNA damage</keyword>
<dbReference type="InterPro" id="IPR037278">
    <property type="entry name" value="ARFGAP/RecO"/>
</dbReference>
<evidence type="ECO:0000256" key="5">
    <source>
        <dbReference type="ARBA" id="ARBA00023172"/>
    </source>
</evidence>
<gene>
    <name evidence="8" type="primary">recO</name>
    <name evidence="10" type="ORF">RJ41_09340</name>
</gene>
<evidence type="ECO:0000259" key="9">
    <source>
        <dbReference type="Pfam" id="PF11967"/>
    </source>
</evidence>
<comment type="caution">
    <text evidence="10">The sequence shown here is derived from an EMBL/GenBank/DDBJ whole genome shotgun (WGS) entry which is preliminary data.</text>
</comment>
<evidence type="ECO:0000256" key="6">
    <source>
        <dbReference type="ARBA" id="ARBA00023204"/>
    </source>
</evidence>
<comment type="similarity">
    <text evidence="2 8">Belongs to the RecO family.</text>
</comment>
<dbReference type="HAMAP" id="MF_00201">
    <property type="entry name" value="RecO"/>
    <property type="match status" value="1"/>
</dbReference>
<dbReference type="GO" id="GO:0006310">
    <property type="term" value="P:DNA recombination"/>
    <property type="evidence" value="ECO:0007669"/>
    <property type="project" value="UniProtKB-UniRule"/>
</dbReference>
<dbReference type="SUPFAM" id="SSF57863">
    <property type="entry name" value="ArfGap/RecO-like zinc finger"/>
    <property type="match status" value="1"/>
</dbReference>
<accession>A0A0B3YGM4</accession>
<dbReference type="PANTHER" id="PTHR33991">
    <property type="entry name" value="DNA REPAIR PROTEIN RECO"/>
    <property type="match status" value="1"/>
</dbReference>
<evidence type="ECO:0000256" key="3">
    <source>
        <dbReference type="ARBA" id="ARBA00021310"/>
    </source>
</evidence>
<dbReference type="GO" id="GO:0043590">
    <property type="term" value="C:bacterial nucleoid"/>
    <property type="evidence" value="ECO:0007669"/>
    <property type="project" value="TreeGrafter"/>
</dbReference>
<dbReference type="Gene3D" id="1.20.1440.120">
    <property type="entry name" value="Recombination protein O, C-terminal domain"/>
    <property type="match status" value="1"/>
</dbReference>
<dbReference type="NCBIfam" id="TIGR00613">
    <property type="entry name" value="reco"/>
    <property type="match status" value="1"/>
</dbReference>
<sequence length="237" mass="26760">MNNEWLNAYVLHRRPYRETSYIVDFFTLEEGRVSAVAKGVKNSKSDKKSLLQPFQHLRLQLSGKSELKNLRHVESVSPSINLVGTALFCAMYVNELTNRVMPAGLASDGVHNAYENALLSLRDESDIEVTLRQFEFALLDEMGLLPDFTTDVEYELPIEETGSYHFHIDAGFVRLPDDMAGTRGMRGFPGQALLSLSRGEFTPLSKKVAKVLCRDLLKPLIGDKPLKSRELFMPKPR</sequence>
<dbReference type="InterPro" id="IPR003717">
    <property type="entry name" value="RecO"/>
</dbReference>
<dbReference type="InterPro" id="IPR022572">
    <property type="entry name" value="DNA_rep/recomb_RecO_N"/>
</dbReference>
<dbReference type="RefSeq" id="WP_039219713.1">
    <property type="nucleotide sequence ID" value="NZ_JWLW01000014.1"/>
</dbReference>
<evidence type="ECO:0000256" key="8">
    <source>
        <dbReference type="HAMAP-Rule" id="MF_00201"/>
    </source>
</evidence>
<dbReference type="Pfam" id="PF02565">
    <property type="entry name" value="RecO_C"/>
    <property type="match status" value="1"/>
</dbReference>
<dbReference type="SUPFAM" id="SSF50249">
    <property type="entry name" value="Nucleic acid-binding proteins"/>
    <property type="match status" value="1"/>
</dbReference>
<feature type="domain" description="DNA replication/recombination mediator RecO N-terminal" evidence="9">
    <location>
        <begin position="1"/>
        <end position="77"/>
    </location>
</feature>
<evidence type="ECO:0000256" key="4">
    <source>
        <dbReference type="ARBA" id="ARBA00022763"/>
    </source>
</evidence>
<keyword evidence="5 8" id="KW-0233">DNA recombination</keyword>
<evidence type="ECO:0000313" key="10">
    <source>
        <dbReference type="EMBL" id="KHT53406.1"/>
    </source>
</evidence>
<keyword evidence="6 8" id="KW-0234">DNA repair</keyword>
<protein>
    <recommendedName>
        <fullName evidence="3 8">DNA repair protein RecO</fullName>
    </recommendedName>
    <alternativeName>
        <fullName evidence="7 8">Recombination protein O</fullName>
    </alternativeName>
</protein>
<dbReference type="AlphaFoldDB" id="A0A0B3YGM4"/>
<keyword evidence="11" id="KW-1185">Reference proteome</keyword>
<name>A0A0B3YGM4_9ALTE</name>
<dbReference type="Pfam" id="PF11967">
    <property type="entry name" value="RecO_N"/>
    <property type="match status" value="1"/>
</dbReference>
<dbReference type="Proteomes" id="UP000031197">
    <property type="component" value="Unassembled WGS sequence"/>
</dbReference>
<dbReference type="EMBL" id="JWLW01000014">
    <property type="protein sequence ID" value="KHT53406.1"/>
    <property type="molecule type" value="Genomic_DNA"/>
</dbReference>
<evidence type="ECO:0000256" key="7">
    <source>
        <dbReference type="ARBA" id="ARBA00033409"/>
    </source>
</evidence>
<dbReference type="InterPro" id="IPR012340">
    <property type="entry name" value="NA-bd_OB-fold"/>
</dbReference>
<evidence type="ECO:0000313" key="11">
    <source>
        <dbReference type="Proteomes" id="UP000031197"/>
    </source>
</evidence>
<reference evidence="10 11" key="1">
    <citation type="submission" date="2014-12" db="EMBL/GenBank/DDBJ databases">
        <title>Genome sequencing of Alteromonas marina AD001.</title>
        <authorList>
            <person name="Adrian T.G.S."/>
            <person name="Chan K.G."/>
        </authorList>
    </citation>
    <scope>NUCLEOTIDE SEQUENCE [LARGE SCALE GENOMIC DNA]</scope>
    <source>
        <strain evidence="10 11">AD001</strain>
    </source>
</reference>
<dbReference type="Gene3D" id="2.40.50.140">
    <property type="entry name" value="Nucleic acid-binding proteins"/>
    <property type="match status" value="1"/>
</dbReference>